<dbReference type="Proteomes" id="UP001280581">
    <property type="component" value="Unassembled WGS sequence"/>
</dbReference>
<dbReference type="GO" id="GO:0046872">
    <property type="term" value="F:metal ion binding"/>
    <property type="evidence" value="ECO:0007669"/>
    <property type="project" value="UniProtKB-KW"/>
</dbReference>
<dbReference type="PANTHER" id="PTHR10543:SF89">
    <property type="entry name" value="CAROTENOID 9,10(9',10')-CLEAVAGE DIOXYGENASE 1"/>
    <property type="match status" value="1"/>
</dbReference>
<keyword evidence="7" id="KW-1185">Reference proteome</keyword>
<dbReference type="InterPro" id="IPR011047">
    <property type="entry name" value="Quinoprotein_ADH-like_sf"/>
</dbReference>
<comment type="cofactor">
    <cofactor evidence="5">
        <name>Fe(2+)</name>
        <dbReference type="ChEBI" id="CHEBI:29033"/>
    </cofactor>
    <text evidence="5">Binds 1 Fe(2+) ion per subunit.</text>
</comment>
<evidence type="ECO:0008006" key="8">
    <source>
        <dbReference type="Google" id="ProtNLM"/>
    </source>
</evidence>
<dbReference type="GO" id="GO:0010436">
    <property type="term" value="F:carotenoid dioxygenase activity"/>
    <property type="evidence" value="ECO:0007669"/>
    <property type="project" value="TreeGrafter"/>
</dbReference>
<evidence type="ECO:0000313" key="6">
    <source>
        <dbReference type="EMBL" id="KAK3217194.1"/>
    </source>
</evidence>
<dbReference type="GO" id="GO:0016121">
    <property type="term" value="P:carotene catabolic process"/>
    <property type="evidence" value="ECO:0007669"/>
    <property type="project" value="TreeGrafter"/>
</dbReference>
<name>A0AAN6RN88_9PLEO</name>
<dbReference type="InterPro" id="IPR004294">
    <property type="entry name" value="Carotenoid_Oase"/>
</dbReference>
<evidence type="ECO:0000256" key="1">
    <source>
        <dbReference type="ARBA" id="ARBA00006787"/>
    </source>
</evidence>
<protein>
    <recommendedName>
        <fullName evidence="8">9-cis-epoxycarotenoid dioxygenase</fullName>
    </recommendedName>
</protein>
<keyword evidence="4 5" id="KW-0408">Iron</keyword>
<organism evidence="6 7">
    <name type="scientific">Pseudopithomyces chartarum</name>
    <dbReference type="NCBI Taxonomy" id="1892770"/>
    <lineage>
        <taxon>Eukaryota</taxon>
        <taxon>Fungi</taxon>
        <taxon>Dikarya</taxon>
        <taxon>Ascomycota</taxon>
        <taxon>Pezizomycotina</taxon>
        <taxon>Dothideomycetes</taxon>
        <taxon>Pleosporomycetidae</taxon>
        <taxon>Pleosporales</taxon>
        <taxon>Massarineae</taxon>
        <taxon>Didymosphaeriaceae</taxon>
        <taxon>Pseudopithomyces</taxon>
    </lineage>
</organism>
<evidence type="ECO:0000313" key="7">
    <source>
        <dbReference type="Proteomes" id="UP001280581"/>
    </source>
</evidence>
<reference evidence="6 7" key="1">
    <citation type="submission" date="2021-02" db="EMBL/GenBank/DDBJ databases">
        <title>Genome assembly of Pseudopithomyces chartarum.</title>
        <authorList>
            <person name="Jauregui R."/>
            <person name="Singh J."/>
            <person name="Voisey C."/>
        </authorList>
    </citation>
    <scope>NUCLEOTIDE SEQUENCE [LARGE SCALE GENOMIC DNA]</scope>
    <source>
        <strain evidence="6 7">AGR01</strain>
    </source>
</reference>
<feature type="binding site" evidence="5">
    <location>
        <position position="508"/>
    </location>
    <ligand>
        <name>Fe cation</name>
        <dbReference type="ChEBI" id="CHEBI:24875"/>
        <note>catalytic</note>
    </ligand>
</feature>
<keyword evidence="2 5" id="KW-0479">Metal-binding</keyword>
<dbReference type="Pfam" id="PF03055">
    <property type="entry name" value="RPE65"/>
    <property type="match status" value="1"/>
</dbReference>
<evidence type="ECO:0000256" key="5">
    <source>
        <dbReference type="PIRSR" id="PIRSR604294-1"/>
    </source>
</evidence>
<proteinExistence type="inferred from homology"/>
<keyword evidence="3" id="KW-0560">Oxidoreductase</keyword>
<evidence type="ECO:0000256" key="3">
    <source>
        <dbReference type="ARBA" id="ARBA00023002"/>
    </source>
</evidence>
<comment type="caution">
    <text evidence="6">The sequence shown here is derived from an EMBL/GenBank/DDBJ whole genome shotgun (WGS) entry which is preliminary data.</text>
</comment>
<dbReference type="EMBL" id="WVTA01000001">
    <property type="protein sequence ID" value="KAK3217194.1"/>
    <property type="molecule type" value="Genomic_DNA"/>
</dbReference>
<feature type="binding site" evidence="5">
    <location>
        <position position="190"/>
    </location>
    <ligand>
        <name>Fe cation</name>
        <dbReference type="ChEBI" id="CHEBI:24875"/>
        <note>catalytic</note>
    </ligand>
</feature>
<dbReference type="SUPFAM" id="SSF50998">
    <property type="entry name" value="Quinoprotein alcohol dehydrogenase-like"/>
    <property type="match status" value="1"/>
</dbReference>
<gene>
    <name evidence="6" type="ORF">GRF29_1g2268214</name>
</gene>
<accession>A0AAN6RN88</accession>
<feature type="binding site" evidence="5">
    <location>
        <position position="244"/>
    </location>
    <ligand>
        <name>Fe cation</name>
        <dbReference type="ChEBI" id="CHEBI:24875"/>
        <note>catalytic</note>
    </ligand>
</feature>
<comment type="similarity">
    <text evidence="1">Belongs to the carotenoid oxygenase family.</text>
</comment>
<feature type="binding site" evidence="5">
    <location>
        <position position="309"/>
    </location>
    <ligand>
        <name>Fe cation</name>
        <dbReference type="ChEBI" id="CHEBI:24875"/>
        <note>catalytic</note>
    </ligand>
</feature>
<evidence type="ECO:0000256" key="4">
    <source>
        <dbReference type="ARBA" id="ARBA00023004"/>
    </source>
</evidence>
<dbReference type="AlphaFoldDB" id="A0AAN6RN88"/>
<evidence type="ECO:0000256" key="2">
    <source>
        <dbReference type="ARBA" id="ARBA00022723"/>
    </source>
</evidence>
<sequence>MAHIFSLATPPLPAYHEGNQSGDQVKFPETGFFHGFNKPSRLEADIFECETTGSIPKDINGTFYRVQPDHQFPPLFEEDIHFNGDGSVSAFKFEDGHVDFKQRFVHTDRFKAERTARRALLGKYRNPYTDNEMVKGIIRTASNTNIVFWRGVLLATKEDGPPFAMDPTTLETIGRYDFDGQVLSPTFTAHPKFDPDTGEMVCFGYEAGDNGYDASCDIVVYTIDPNGEKTEECWYKAPFCGMIHDCALTKNYLILPLTPIKVNEDRLKKGGNKFAWDPNEDQWYGIVPRRDGKPEDIVWLRADNGFHGHVAGSYEDSDGNIVCDLTVASDNVFFFFPPDTPTPTPTTLLQRNKLVSDTYRWIFDPKTPTNTRVQPARVFGINGEFSRIDDRVLTKKYNHFWQCNIDPTRPYDFQKCGPPAGGLFNVIGHYEWDSGKKDTWWAGPTCTFQEPVFVPKEGSTVEGEGYLMVLLNHLDVLRNDILIFDAQNLSQGPLAAVHLPVKLRLGLHGNFIEKREVDAWRERRREGGDQASSTAEIIIGVSLSNNGNRVVHSMCHRANLSEKWPVSYMWEEDYAGWDDREALVAVILRIVPNLRSLVINLPRYYVGYWSWLMDQLTFSKALLNLEELAIVNPPIDDNASYRPFLCLPRLKSAFFYNLRELSDSPLFLMGRVEHTKEAYEEYLANASTATSTYRRNLVSNDLHAIEHLEFRFSHMGRNSLIKTIGDCAALRTFAFDINGLIHEHPCIYNVAVLALTLHAETLTALYIGDDPDEENPEDWRPEYQILPDFHKLVNLRYLKIPVTGLIAGTVFYTAGFNPIEHAHRFPPSLQELTVILNNKIEAGPLPELHRYFEPSVFPNLRILEVHTQVPEAVYSYMHEPTERHNIQLRIFRRVYTASDHQRLTPFARSFNRVLRGPIKVELSPKLLVTRKVREFFMPVEEFVPMDEIVVTSF</sequence>
<dbReference type="PANTHER" id="PTHR10543">
    <property type="entry name" value="BETA-CAROTENE DIOXYGENASE"/>
    <property type="match status" value="1"/>
</dbReference>